<protein>
    <recommendedName>
        <fullName evidence="3">Trypsin-like peptidase domain-containing protein</fullName>
    </recommendedName>
</protein>
<dbReference type="InterPro" id="IPR009003">
    <property type="entry name" value="Peptidase_S1_PA"/>
</dbReference>
<sequence length="277" mass="32100">MDEKEDYDELDAYIDTLIYEEYVKLLEGDIGLCTCQLFKHDLLKGTTPFASGVFVVLGDDFYLLTASHVIEDWSDSNRLFVKIGDGYISIVGKGCGTEMDKEEKIDAAYIKLKPELASILVQWYRFLHYDRCLYHEKKFEEPTYCVFGYPVVNKRKESDGIRTFASGYFLTPVYDKVYEYYSLDFLTHYVLEFGGKAINIKTGKLEKIKTEHYGLSGGGLWYIIIEFDEKKGELVSEAFLIGIMTEFRRGKYDCLIANRMEIILSMIQRNENINLEN</sequence>
<dbReference type="Proteomes" id="UP000198381">
    <property type="component" value="Unassembled WGS sequence"/>
</dbReference>
<evidence type="ECO:0008006" key="3">
    <source>
        <dbReference type="Google" id="ProtNLM"/>
    </source>
</evidence>
<evidence type="ECO:0000313" key="2">
    <source>
        <dbReference type="Proteomes" id="UP000198381"/>
    </source>
</evidence>
<dbReference type="EMBL" id="MUHD01000006">
    <property type="protein sequence ID" value="OXB10247.1"/>
    <property type="molecule type" value="Genomic_DNA"/>
</dbReference>
<dbReference type="RefSeq" id="WP_089056884.1">
    <property type="nucleotide sequence ID" value="NZ_MUHD01000006.1"/>
</dbReference>
<keyword evidence="2" id="KW-1185">Reference proteome</keyword>
<dbReference type="SUPFAM" id="SSF50494">
    <property type="entry name" value="Trypsin-like serine proteases"/>
    <property type="match status" value="1"/>
</dbReference>
<gene>
    <name evidence="1" type="ORF">B0A81_04375</name>
</gene>
<organism evidence="1 2">
    <name type="scientific">Flavobacterium plurextorum</name>
    <dbReference type="NCBI Taxonomy" id="1114867"/>
    <lineage>
        <taxon>Bacteria</taxon>
        <taxon>Pseudomonadati</taxon>
        <taxon>Bacteroidota</taxon>
        <taxon>Flavobacteriia</taxon>
        <taxon>Flavobacteriales</taxon>
        <taxon>Flavobacteriaceae</taxon>
        <taxon>Flavobacterium</taxon>
    </lineage>
</organism>
<proteinExistence type="predicted"/>
<reference evidence="1 2" key="1">
    <citation type="submission" date="2016-11" db="EMBL/GenBank/DDBJ databases">
        <title>Whole genomes of Flavobacteriaceae.</title>
        <authorList>
            <person name="Stine C."/>
            <person name="Li C."/>
            <person name="Tadesse D."/>
        </authorList>
    </citation>
    <scope>NUCLEOTIDE SEQUENCE [LARGE SCALE GENOMIC DNA]</scope>
    <source>
        <strain evidence="1 2">CCUG 60112</strain>
    </source>
</reference>
<comment type="caution">
    <text evidence="1">The sequence shown here is derived from an EMBL/GenBank/DDBJ whole genome shotgun (WGS) entry which is preliminary data.</text>
</comment>
<accession>A0ABX4CXY8</accession>
<evidence type="ECO:0000313" key="1">
    <source>
        <dbReference type="EMBL" id="OXB10247.1"/>
    </source>
</evidence>
<name>A0ABX4CXY8_9FLAO</name>